<dbReference type="EMBL" id="VLTB01000463">
    <property type="protein sequence ID" value="NDR94985.1"/>
    <property type="molecule type" value="Genomic_DNA"/>
</dbReference>
<evidence type="ECO:0000313" key="6">
    <source>
        <dbReference type="EMBL" id="VZR32934.1"/>
    </source>
</evidence>
<dbReference type="Proteomes" id="UP000460351">
    <property type="component" value="Unassembled WGS sequence"/>
</dbReference>
<dbReference type="Proteomes" id="UP001180189">
    <property type="component" value="Chromosome"/>
</dbReference>
<reference evidence="1" key="2">
    <citation type="submission" date="2018-12" db="EMBL/GenBank/DDBJ databases">
        <authorList>
            <consortium name="NCBI Pathogen Detection Project"/>
        </authorList>
    </citation>
    <scope>NUCLEOTIDE SEQUENCE</scope>
    <source>
        <strain evidence="1">EuSCAPE_DE065</strain>
    </source>
</reference>
<dbReference type="InterPro" id="IPR056955">
    <property type="entry name" value="ORC-CDC6-like"/>
</dbReference>
<dbReference type="EMBL" id="RYCF01000166">
    <property type="protein sequence ID" value="MQK27251.1"/>
    <property type="molecule type" value="Genomic_DNA"/>
</dbReference>
<evidence type="ECO:0000313" key="7">
    <source>
        <dbReference type="EMBL" id="WLM96837.1"/>
    </source>
</evidence>
<dbReference type="SUPFAM" id="SSF52540">
    <property type="entry name" value="P-loop containing nucleoside triphosphate hydrolases"/>
    <property type="match status" value="1"/>
</dbReference>
<dbReference type="EMBL" id="DABHXT010000171">
    <property type="protein sequence ID" value="HAJ5961660.1"/>
    <property type="molecule type" value="Genomic_DNA"/>
</dbReference>
<dbReference type="EMBL" id="DABHXT010000019">
    <property type="protein sequence ID" value="HAJ5959300.1"/>
    <property type="molecule type" value="Genomic_DNA"/>
</dbReference>
<name>A0A1X9TDX2_ECOLX</name>
<dbReference type="EMBL" id="SQQU01000023">
    <property type="protein sequence ID" value="MQS31845.1"/>
    <property type="molecule type" value="Genomic_DNA"/>
</dbReference>
<dbReference type="Proteomes" id="UP000471490">
    <property type="component" value="Unassembled WGS sequence"/>
</dbReference>
<dbReference type="Gene3D" id="3.40.50.300">
    <property type="entry name" value="P-loop containing nucleotide triphosphate hydrolases"/>
    <property type="match status" value="1"/>
</dbReference>
<evidence type="ECO:0000313" key="4">
    <source>
        <dbReference type="EMBL" id="MQS31845.1"/>
    </source>
</evidence>
<dbReference type="RefSeq" id="WP_000132880.1">
    <property type="nucleotide sequence ID" value="NZ_AP019538.1"/>
</dbReference>
<evidence type="ECO:0000313" key="10">
    <source>
        <dbReference type="Proteomes" id="UP000471490"/>
    </source>
</evidence>
<evidence type="ECO:0000313" key="2">
    <source>
        <dbReference type="EMBL" id="HAJ5961660.1"/>
    </source>
</evidence>
<reference evidence="7" key="7">
    <citation type="journal article" date="2023" name="Microorganisms">
        <title>Comparative Genomic Analysis of ST131 Subclade C2 of ESBL-Producing E. coli Isolates from Patients with Recurrent and Sporadic Urinary Tract Infections.</title>
        <authorList>
            <person name="Jaen-Luchoro D."/>
            <person name="Kahnamouei A."/>
            <person name="Yazdanshenas S."/>
            <person name="Lindblom A."/>
            <person name="Samuelsson E."/>
            <person name="Ahren C."/>
            <person name="Karami N."/>
        </authorList>
    </citation>
    <scope>NUCLEOTIDE SEQUENCE</scope>
    <source>
        <strain evidence="7">S7</strain>
    </source>
</reference>
<dbReference type="InterPro" id="IPR027417">
    <property type="entry name" value="P-loop_NTPase"/>
</dbReference>
<reference evidence="3 8" key="3">
    <citation type="journal article" date="2019" name="Environ. Health Perspect.">
        <title>Inter-host Transmission of Carbapenemase-Producing Escherichia coli among Humans and Backyard Animals.</title>
        <authorList>
            <person name="Li J."/>
            <person name="Bi Z."/>
            <person name="Ma S."/>
            <person name="Chen B."/>
            <person name="Cai C."/>
            <person name="He J."/>
            <person name="Schwarz S."/>
            <person name="Sun C."/>
            <person name="Zhou Y."/>
            <person name="Yin J."/>
            <person name="Hulth A."/>
            <person name="Wang Y."/>
            <person name="Shen Z."/>
            <person name="Wang S."/>
            <person name="Wu C."/>
            <person name="Nilsson L.E."/>
            <person name="Walsh T.R."/>
            <person name="Borjesson S."/>
            <person name="Shen J."/>
            <person name="Sun Q."/>
            <person name="Wang Y."/>
        </authorList>
    </citation>
    <scope>NUCLEOTIDE SEQUENCE [LARGE SCALE GENOMIC DNA]</scope>
    <source>
        <strain evidence="3 8">A016f</strain>
    </source>
</reference>
<evidence type="ECO:0000313" key="1">
    <source>
        <dbReference type="EMBL" id="HAJ5959300.1"/>
    </source>
</evidence>
<gene>
    <name evidence="4" type="ORF">E4K51_17055</name>
    <name evidence="3" type="ORF">EIZ93_23905</name>
    <name evidence="5" type="ORF">FPI65_27750</name>
    <name evidence="1" type="ORF">HMV95_13605</name>
    <name evidence="2" type="ORF">HMV95_26215</name>
    <name evidence="6" type="ORF">IDONEFKE_03710</name>
    <name evidence="7" type="ORF">OGM49_04740</name>
</gene>
<organism evidence="3 8">
    <name type="scientific">Escherichia coli</name>
    <dbReference type="NCBI Taxonomy" id="562"/>
    <lineage>
        <taxon>Bacteria</taxon>
        <taxon>Pseudomonadati</taxon>
        <taxon>Pseudomonadota</taxon>
        <taxon>Gammaproteobacteria</taxon>
        <taxon>Enterobacterales</taxon>
        <taxon>Enterobacteriaceae</taxon>
        <taxon>Escherichia</taxon>
    </lineage>
</organism>
<dbReference type="EMBL" id="CACRYR010000177">
    <property type="protein sequence ID" value="VZR32934.1"/>
    <property type="molecule type" value="Genomic_DNA"/>
</dbReference>
<reference evidence="4 9" key="4">
    <citation type="journal article" date="2019" name="Microorganisms">
        <title>Characteristics of Carbapenem-Resistant and Colistin-Resistant Escherichia coli Co-Producing NDM-1 and MCR-1 from Pig Farms in China.</title>
        <authorList>
            <person name="Peng Z."/>
            <person name="Li X."/>
            <person name="Hu Z."/>
            <person name="Li Z."/>
            <person name="Lv Y."/>
            <person name="Lei M."/>
            <person name="Wu B."/>
            <person name="Chen H."/>
            <person name="Wang X."/>
        </authorList>
    </citation>
    <scope>NUCLEOTIDE SEQUENCE [LARGE SCALE GENOMIC DNA]</scope>
    <source>
        <strain evidence="4 9">RXD010</strain>
    </source>
</reference>
<dbReference type="EMBL" id="CP107128">
    <property type="protein sequence ID" value="WLM96837.1"/>
    <property type="molecule type" value="Genomic_DNA"/>
</dbReference>
<evidence type="ECO:0000313" key="8">
    <source>
        <dbReference type="Proteomes" id="UP000359125"/>
    </source>
</evidence>
<dbReference type="Proteomes" id="UP000629265">
    <property type="component" value="Unassembled WGS sequence"/>
</dbReference>
<dbReference type="AlphaFoldDB" id="A0A1X9TDX2"/>
<evidence type="ECO:0000313" key="5">
    <source>
        <dbReference type="EMBL" id="NDR94985.1"/>
    </source>
</evidence>
<dbReference type="Pfam" id="PF24389">
    <property type="entry name" value="ORC-CDC6-like"/>
    <property type="match status" value="1"/>
</dbReference>
<dbReference type="Proteomes" id="UP000846355">
    <property type="component" value="Unassembled WGS sequence"/>
</dbReference>
<dbReference type="Proteomes" id="UP000359125">
    <property type="component" value="Unassembled WGS sequence"/>
</dbReference>
<reference evidence="1" key="1">
    <citation type="journal article" date="2018" name="Genome Biol.">
        <title>SKESA: strategic k-mer extension for scrupulous assemblies.</title>
        <authorList>
            <person name="Souvorov A."/>
            <person name="Agarwala R."/>
            <person name="Lipman D.J."/>
        </authorList>
    </citation>
    <scope>NUCLEOTIDE SEQUENCE [LARGE SCALE GENOMIC DNA]</scope>
    <source>
        <strain evidence="1">EuSCAPE_DE065</strain>
    </source>
</reference>
<reference evidence="5 10" key="6">
    <citation type="journal article" date="2020" name="Int. J. Nanomedicine">
        <title>Consequences Of Long-Term Bacteria's Exposure To Silver Nanoformulations With Different PhysicoChemical Properties.</title>
        <authorList>
            <person name="Kedziora A."/>
            <person name="Wernecki M."/>
            <person name="Korzekwa K."/>
            <person name="Speruda M."/>
            <person name="Gerasymchuk Y."/>
            <person name="Lukowiak A."/>
            <person name="Bugla-Ploskonska G."/>
        </authorList>
    </citation>
    <scope>NUCLEOTIDE SEQUENCE [LARGE SCALE GENOMIC DNA]</scope>
    <source>
        <strain evidence="5 10">ATCC 11230</strain>
    </source>
</reference>
<evidence type="ECO:0000313" key="3">
    <source>
        <dbReference type="EMBL" id="MQK27251.1"/>
    </source>
</evidence>
<protein>
    <submittedName>
        <fullName evidence="3">Zinc ribbon domain-containing protein</fullName>
    </submittedName>
</protein>
<evidence type="ECO:0000313" key="11">
    <source>
        <dbReference type="Proteomes" id="UP000629265"/>
    </source>
</evidence>
<accession>A0A1X9TDX2</accession>
<sequence length="568" mass="65072">MTDVELDSNFLIEERADYIDEDTIKNNTIRTGEFFDIIHNALISPGIKLIVGPRGCGKTHLMRYAWVECKNDDNAPLPLYVSFNKYFKLEPLLKNKPNAIDLFHKWVLAKILLSAYEIACDIEDSEYLDLSTILIADKEFLINLIVRLEQGLSPSLEQENIVQLISVSSVISSLSSLCDWLERKRVIILLDDAAISLTPEYLYEFFDIVRSLKTSKIALKASVYPGTTEYGPRFHVAHDAETIDAWISVQHPNYSSVMDAIAQARFPGYDGIPDDLKELFKFSAFGIPRSFLMMLRDYQTTLSQTTQQKFNKIIERYVELRLSEYSSLKDKLPRLFDIVSLGESLLLKVVELLKESNSQYKEEKQVIIGIEKNDNVYFSRLTKLLIETGLFYNLPDISHGDGRTYERYIPHYALLIKERVFNEGSRGFSPSQIIQKILRKNAKHPVRRNISSLFNAEQLARLKLTLPPCNNCKTPRLTDNQKFCHHCGNQLIDESAYNQCMSIPLSKVPHLTSWQMQKLSGLEKVKTIGDVLSLQDPGSELRKIHRIGPKIANKIMDKVLLHVEEFLS</sequence>
<proteinExistence type="predicted"/>
<reference evidence="6 11" key="5">
    <citation type="submission" date="2019-11" db="EMBL/GenBank/DDBJ databases">
        <authorList>
            <person name="Haines EK M."/>
        </authorList>
    </citation>
    <scope>NUCLEOTIDE SEQUENCE [LARGE SCALE GENOMIC DNA]</scope>
    <source>
        <strain evidence="6">KR2729</strain>
    </source>
</reference>
<evidence type="ECO:0000313" key="9">
    <source>
        <dbReference type="Proteomes" id="UP000460351"/>
    </source>
</evidence>